<dbReference type="RefSeq" id="WP_326928132.1">
    <property type="nucleotide sequence ID" value="NZ_CP123443.1"/>
</dbReference>
<sequence>MQIAILKKKLWSGIVLLLLAASSLFYFCCFGVSQEFRVDSYQEHDEGDRVVLSINGTHFGQLSETEIYINNRKISRGQLLKWSSNEIRIFIRKPFTYALIQLKKGNRFSRYIPVWNEAYLPQVQHNPQIQGFPVLENYRMFSTRPPILDIQGQNLGLRYQGQLLLFSRVPNRALSIYFDPAKLQNYRILKPSEVLFWSEQRIRVRLPQEAVEGHVFLLRPANEKLQNSNSLYVRAAPNRYFQHRVDSAADSVVRLVLDYPANIIPGPELSNSPAQSDIADMEMRNAMAQRFGRDLSEFSPVLLRWPRNELNQRWHNSEFPERGGERDKTGSRPALVLPARTLGLKSLAKDFIREYRLPAGSRLLQARTQSIPRHLLYLDVSYSYWKQEPPAASRGQNYSDGELGQLDYLFRRNHALTMRYKVPHWRFGNSLDNVRLSPYWKALELYKQAVRELRIPARYLPDLPGGTGTSLLWQYSPADSEAETGKQLAQWPQQYLDAQGYFATGRGTGRGTGKGTGTKELAPEHILLLLLRAMTELDIPARIVAGSIFRIPNVGRTRPGENEPGENEPERYYWMEIYLPGFGWFQADLLAEILSYQKDPSAFNTSKVPNYWGQLNVGPRLSPVRTPGSDIGPNVGPAAELSTGLSTGSGVRLQPAQIKLAFFALGEFWQSFDSGFYRQDEKQDERKDKRSSDSDIADENEAQDEVKDEVKNQAKRSSAFSWRLHLVL</sequence>
<accession>A0ABY8MIY7</accession>
<feature type="compositionally biased region" description="Basic and acidic residues" evidence="1">
    <location>
        <begin position="680"/>
        <end position="693"/>
    </location>
</feature>
<feature type="region of interest" description="Disordered" evidence="1">
    <location>
        <begin position="680"/>
        <end position="717"/>
    </location>
</feature>
<dbReference type="EMBL" id="CP123443">
    <property type="protein sequence ID" value="WGK69934.1"/>
    <property type="molecule type" value="Genomic_DNA"/>
</dbReference>
<evidence type="ECO:0000256" key="1">
    <source>
        <dbReference type="SAM" id="MobiDB-lite"/>
    </source>
</evidence>
<organism evidence="2 3">
    <name type="scientific">Candidatus Haliotispira prima</name>
    <dbReference type="NCBI Taxonomy" id="3034016"/>
    <lineage>
        <taxon>Bacteria</taxon>
        <taxon>Pseudomonadati</taxon>
        <taxon>Spirochaetota</taxon>
        <taxon>Spirochaetia</taxon>
        <taxon>Spirochaetales</taxon>
        <taxon>Spirochaetaceae</taxon>
        <taxon>Candidatus Haliotispira</taxon>
    </lineage>
</organism>
<reference evidence="2 3" key="1">
    <citation type="submission" date="2023-04" db="EMBL/GenBank/DDBJ databases">
        <title>Spirochaete genome identified in red abalone sample constitutes a novel genus.</title>
        <authorList>
            <person name="Sharma S.P."/>
            <person name="Purcell C.M."/>
            <person name="Hyde J.R."/>
            <person name="Severin A.J."/>
        </authorList>
    </citation>
    <scope>NUCLEOTIDE SEQUENCE [LARGE SCALE GENOMIC DNA]</scope>
    <source>
        <strain evidence="2 3">SP-2023</strain>
    </source>
</reference>
<keyword evidence="3" id="KW-1185">Reference proteome</keyword>
<evidence type="ECO:0000313" key="3">
    <source>
        <dbReference type="Proteomes" id="UP001228690"/>
    </source>
</evidence>
<name>A0ABY8MIY7_9SPIO</name>
<proteinExistence type="predicted"/>
<evidence type="ECO:0000313" key="2">
    <source>
        <dbReference type="EMBL" id="WGK69934.1"/>
    </source>
</evidence>
<gene>
    <name evidence="2" type="ORF">P0082_03485</name>
</gene>
<evidence type="ECO:0008006" key="4">
    <source>
        <dbReference type="Google" id="ProtNLM"/>
    </source>
</evidence>
<dbReference type="Proteomes" id="UP001228690">
    <property type="component" value="Chromosome"/>
</dbReference>
<protein>
    <recommendedName>
        <fullName evidence="4">Transglutaminase-like domain-containing protein</fullName>
    </recommendedName>
</protein>